<evidence type="ECO:0000313" key="2">
    <source>
        <dbReference type="Proteomes" id="UP000054988"/>
    </source>
</evidence>
<dbReference type="EMBL" id="LATX01001701">
    <property type="protein sequence ID" value="KTB39201.1"/>
    <property type="molecule type" value="Genomic_DNA"/>
</dbReference>
<gene>
    <name evidence="1" type="ORF">WG66_8228</name>
</gene>
<evidence type="ECO:0000313" key="1">
    <source>
        <dbReference type="EMBL" id="KTB39201.1"/>
    </source>
</evidence>
<dbReference type="AlphaFoldDB" id="A0A0W0FSA3"/>
<protein>
    <submittedName>
        <fullName evidence="1">Uncharacterized protein</fullName>
    </submittedName>
</protein>
<dbReference type="Gene3D" id="3.30.465.10">
    <property type="match status" value="1"/>
</dbReference>
<sequence length="217" mass="24660">MAMTKPLYAYKHIHYAMMSSKTLKVSKSYSLPDQAVATLTTRLKITGCDIVKLQRRLITGVMGYPKFCNLLMYMVPILNKIKSQFNKIISDTQINNWCFTVVNFFTEPYTQSNVQSTDSAYPHPPGRFVCLTLLEIRWDNVADDAYFISVLLEAQQAIQAVAIVEEQSFADDILYPNNAPGNTPLELLYGDNLERLRVIKKRVDLWNVMGSTGGFKI</sequence>
<comment type="caution">
    <text evidence="1">The sequence shown here is derived from an EMBL/GenBank/DDBJ whole genome shotgun (WGS) entry which is preliminary data.</text>
</comment>
<accession>A0A0W0FSA3</accession>
<dbReference type="InterPro" id="IPR016169">
    <property type="entry name" value="FAD-bd_PCMH_sub2"/>
</dbReference>
<organism evidence="1 2">
    <name type="scientific">Moniliophthora roreri</name>
    <name type="common">Frosty pod rot fungus</name>
    <name type="synonym">Monilia roreri</name>
    <dbReference type="NCBI Taxonomy" id="221103"/>
    <lineage>
        <taxon>Eukaryota</taxon>
        <taxon>Fungi</taxon>
        <taxon>Dikarya</taxon>
        <taxon>Basidiomycota</taxon>
        <taxon>Agaricomycotina</taxon>
        <taxon>Agaricomycetes</taxon>
        <taxon>Agaricomycetidae</taxon>
        <taxon>Agaricales</taxon>
        <taxon>Marasmiineae</taxon>
        <taxon>Marasmiaceae</taxon>
        <taxon>Moniliophthora</taxon>
    </lineage>
</organism>
<dbReference type="Gene3D" id="3.40.462.20">
    <property type="match status" value="1"/>
</dbReference>
<reference evidence="1 2" key="1">
    <citation type="submission" date="2015-12" db="EMBL/GenBank/DDBJ databases">
        <title>Draft genome sequence of Moniliophthora roreri, the causal agent of frosty pod rot of cacao.</title>
        <authorList>
            <person name="Aime M.C."/>
            <person name="Diaz-Valderrama J.R."/>
            <person name="Kijpornyongpan T."/>
            <person name="Phillips-Mora W."/>
        </authorList>
    </citation>
    <scope>NUCLEOTIDE SEQUENCE [LARGE SCALE GENOMIC DNA]</scope>
    <source>
        <strain evidence="1 2">MCA 2952</strain>
    </source>
</reference>
<proteinExistence type="predicted"/>
<dbReference type="Proteomes" id="UP000054988">
    <property type="component" value="Unassembled WGS sequence"/>
</dbReference>
<name>A0A0W0FSA3_MONRR</name>